<gene>
    <name evidence="1" type="ORF">TNCT_358241</name>
</gene>
<evidence type="ECO:0000313" key="2">
    <source>
        <dbReference type="Proteomes" id="UP000887116"/>
    </source>
</evidence>
<evidence type="ECO:0000313" key="1">
    <source>
        <dbReference type="EMBL" id="GFR11376.1"/>
    </source>
</evidence>
<sequence length="83" mass="9430">MENPICFCKPKFLIKDLHEYCEGERSPKGSKIFEDSDKMRLFVSGGVSSSEGWKPKVSLDEFQNKPNTLELSLESLENSTRVS</sequence>
<proteinExistence type="predicted"/>
<reference evidence="1" key="1">
    <citation type="submission" date="2020-07" db="EMBL/GenBank/DDBJ databases">
        <title>Multicomponent nature underlies the extraordinary mechanical properties of spider dragline silk.</title>
        <authorList>
            <person name="Kono N."/>
            <person name="Nakamura H."/>
            <person name="Mori M."/>
            <person name="Yoshida Y."/>
            <person name="Ohtoshi R."/>
            <person name="Malay A.D."/>
            <person name="Moran D.A.P."/>
            <person name="Tomita M."/>
            <person name="Numata K."/>
            <person name="Arakawa K."/>
        </authorList>
    </citation>
    <scope>NUCLEOTIDE SEQUENCE</scope>
</reference>
<comment type="caution">
    <text evidence="1">The sequence shown here is derived from an EMBL/GenBank/DDBJ whole genome shotgun (WGS) entry which is preliminary data.</text>
</comment>
<name>A0A8X6JLK3_TRICU</name>
<dbReference type="AlphaFoldDB" id="A0A8X6JLK3"/>
<accession>A0A8X6JLK3</accession>
<organism evidence="1 2">
    <name type="scientific">Trichonephila clavata</name>
    <name type="common">Joro spider</name>
    <name type="synonym">Nephila clavata</name>
    <dbReference type="NCBI Taxonomy" id="2740835"/>
    <lineage>
        <taxon>Eukaryota</taxon>
        <taxon>Metazoa</taxon>
        <taxon>Ecdysozoa</taxon>
        <taxon>Arthropoda</taxon>
        <taxon>Chelicerata</taxon>
        <taxon>Arachnida</taxon>
        <taxon>Araneae</taxon>
        <taxon>Araneomorphae</taxon>
        <taxon>Entelegynae</taxon>
        <taxon>Araneoidea</taxon>
        <taxon>Nephilidae</taxon>
        <taxon>Trichonephila</taxon>
    </lineage>
</organism>
<keyword evidence="2" id="KW-1185">Reference proteome</keyword>
<protein>
    <submittedName>
        <fullName evidence="1">Uncharacterized protein</fullName>
    </submittedName>
</protein>
<dbReference type="Proteomes" id="UP000887116">
    <property type="component" value="Unassembled WGS sequence"/>
</dbReference>
<dbReference type="EMBL" id="BMAO01036533">
    <property type="protein sequence ID" value="GFR11376.1"/>
    <property type="molecule type" value="Genomic_DNA"/>
</dbReference>